<dbReference type="Proteomes" id="UP000034566">
    <property type="component" value="Unassembled WGS sequence"/>
</dbReference>
<dbReference type="InterPro" id="IPR019734">
    <property type="entry name" value="TPR_rpt"/>
</dbReference>
<dbReference type="InterPro" id="IPR024983">
    <property type="entry name" value="CHAT_dom"/>
</dbReference>
<evidence type="ECO:0000313" key="9">
    <source>
        <dbReference type="Proteomes" id="UP000034566"/>
    </source>
</evidence>
<feature type="repeat" description="TPR" evidence="1">
    <location>
        <begin position="283"/>
        <end position="316"/>
    </location>
</feature>
<dbReference type="Pfam" id="PF13181">
    <property type="entry name" value="TPR_8"/>
    <property type="match status" value="2"/>
</dbReference>
<feature type="repeat" description="TPR" evidence="1">
    <location>
        <begin position="148"/>
        <end position="181"/>
    </location>
</feature>
<dbReference type="Gene3D" id="1.25.40.10">
    <property type="entry name" value="Tetratricopeptide repeat domain"/>
    <property type="match status" value="7"/>
</dbReference>
<evidence type="ECO:0000256" key="1">
    <source>
        <dbReference type="PROSITE-ProRule" id="PRU00339"/>
    </source>
</evidence>
<feature type="repeat" description="TPR" evidence="1">
    <location>
        <begin position="228"/>
        <end position="261"/>
    </location>
</feature>
<feature type="coiled-coil region" evidence="2">
    <location>
        <begin position="822"/>
        <end position="849"/>
    </location>
</feature>
<dbReference type="Proteomes" id="UP000034279">
    <property type="component" value="Unassembled WGS sequence"/>
</dbReference>
<evidence type="ECO:0000313" key="8">
    <source>
        <dbReference type="Proteomes" id="UP000034279"/>
    </source>
</evidence>
<evidence type="ECO:0000313" key="6">
    <source>
        <dbReference type="EMBL" id="KKG64080.1"/>
    </source>
</evidence>
<dbReference type="Pfam" id="PF13424">
    <property type="entry name" value="TPR_12"/>
    <property type="match status" value="2"/>
</dbReference>
<organism evidence="5 9">
    <name type="scientific">Methanosarcina mazei</name>
    <name type="common">Methanosarcina frisia</name>
    <dbReference type="NCBI Taxonomy" id="2209"/>
    <lineage>
        <taxon>Archaea</taxon>
        <taxon>Methanobacteriati</taxon>
        <taxon>Methanobacteriota</taxon>
        <taxon>Stenosarchaea group</taxon>
        <taxon>Methanomicrobia</taxon>
        <taxon>Methanosarcinales</taxon>
        <taxon>Methanosarcinaceae</taxon>
        <taxon>Methanosarcina</taxon>
    </lineage>
</organism>
<keyword evidence="2" id="KW-0175">Coiled coil</keyword>
<gene>
    <name evidence="4" type="ORF">DU33_15390</name>
    <name evidence="5" type="ORF">DU45_15765</name>
    <name evidence="6" type="ORF">DU64_14850</name>
</gene>
<dbReference type="InterPro" id="IPR011990">
    <property type="entry name" value="TPR-like_helical_dom_sf"/>
</dbReference>
<feature type="repeat" description="TPR" evidence="1">
    <location>
        <begin position="700"/>
        <end position="733"/>
    </location>
</feature>
<dbReference type="EMBL" id="JJPJ01000042">
    <property type="protein sequence ID" value="KKG64080.1"/>
    <property type="molecule type" value="Genomic_DNA"/>
</dbReference>
<feature type="repeat" description="TPR" evidence="1">
    <location>
        <begin position="612"/>
        <end position="645"/>
    </location>
</feature>
<dbReference type="Pfam" id="PF12770">
    <property type="entry name" value="CHAT"/>
    <property type="match status" value="1"/>
</dbReference>
<evidence type="ECO:0000313" key="4">
    <source>
        <dbReference type="EMBL" id="KKG57351.1"/>
    </source>
</evidence>
<name>A0A0F8IBI8_METMZ</name>
<dbReference type="SMART" id="SM00028">
    <property type="entry name" value="TPR"/>
    <property type="match status" value="14"/>
</dbReference>
<accession>A0A0F8IBI8</accession>
<protein>
    <recommendedName>
        <fullName evidence="3">CHAT domain-containing protein</fullName>
    </recommendedName>
</protein>
<dbReference type="PROSITE" id="PS50005">
    <property type="entry name" value="TPR"/>
    <property type="match status" value="7"/>
</dbReference>
<evidence type="ECO:0000256" key="2">
    <source>
        <dbReference type="SAM" id="Coils"/>
    </source>
</evidence>
<dbReference type="Proteomes" id="UP000034188">
    <property type="component" value="Unassembled WGS sequence"/>
</dbReference>
<dbReference type="Pfam" id="PF13374">
    <property type="entry name" value="TPR_10"/>
    <property type="match status" value="5"/>
</dbReference>
<sequence>MPKHLRDLIGRHFRKSVQLMQNGKFKEALNEIEKAEKPIKELNEPSDILLFWSTKGNLLYQINRYEEALNIYILALKTSENLLSKEPDNKIYQSVFMVSFIQVFVFGNTFHKMGRFLQAENCYEIHLAISQRLLKTSPKNISYQATLATTLNDFGGLLTNMGRFKEAKQRFEKALEIRQNILKVTSEEATYQSDVAMTLNNLSGLLTEMRQNILKIAPEEATYQSDVAMTLNNLGGLLTNMGHVEEAKKRLEKALEIRQNILKKYPENLLYQSYVGSTLVNLGALLKDMGRLEEAKGRYEEALEVYEKLVKEEPEDTTTRINLAGLLDNLGNLLTDMGRTKEARQWYEKTLKIRHELLEEDSENIAYQSYLGHINNSIGNFLKDRGLFEEAKNRYEEALKLKEAVLKSDPENVEYQSDVAITTHSLGNLFENTGNSEEAEKEYKKALEIFENLLEADPKNVKYQKFVAAILNSFGILLSATGRNEEAERKHGEALETYEELLKIYPENVSYQSDVSNILHNLGNLLFDVGRIKKAKERLERALEVRQSLLESDPKNGNYQTDVESTLNSLGNLLANTEHYADSKENYEKALSIGKRLLESDPENTLYQSDVAMTLNNLGNLLHKTGHIEEAKVNYEKVLEIYENLHNSDSENLKYKFSLGTTLNNLGYLLCEKEEYSSALKILLRSQEYALNSSNASLLCKIYGIMGRCYEGLNDYNQAFNSYKKSVEYIESIREQYSLEENKLDILWDKSHEYSNIISFLCTKMSDPGKAWEYLECFKSRTLLDSLRLLELEDLEGIPVELQKQEKKLLESRRVFDKLIRKTENLKERDQLTKKIKKNEAELNEIYDQIREISPEYVDLRKGQPLGIKEIKDLIGSQDKRTAFVEYYITNEKIFIFVMRSDEKVPKVEVVYFSSDELLSHTHRYHTEIVDTPGIEETWQELSGKLVEPIFNYIEGCELIYLIPYGLLHYLPLHAILIKDRQLDRKKRLIEYFPIVYLPSLTILKYAQIRNFQCLKPCISIGYTPYDYQKEVFEGEAKLVAKQFNVEPILGDMAKSDVLKNVSSNVIHASCHGGFDLEDPFNSGLILKDGILTAREIFQMNIKTNLLVLSACQTGLNSQKSGDDLVGLTRAFLYAGARSLIVSLWSVESRSTYEYMKNFYKELNQISNKAEALQQIQVDFINGKYGDVYSHPYFWAPFIMIGDWK</sequence>
<reference evidence="7 8" key="1">
    <citation type="journal article" date="2015" name="ISME J.">
        <title>Genomic and phenotypic differentiation among Methanosarcina mazei populations from Columbia River sediment.</title>
        <authorList>
            <person name="Youngblut N.D."/>
            <person name="Wirth J.S."/>
            <person name="Henriksen J.R."/>
            <person name="Smith M."/>
            <person name="Simon H."/>
            <person name="Metcalf W.W."/>
            <person name="Whitaker R.J."/>
        </authorList>
    </citation>
    <scope>NUCLEOTIDE SEQUENCE [LARGE SCALE GENOMIC DNA]</scope>
    <source>
        <strain evidence="4 7">3.F.T.1A.1</strain>
        <strain evidence="6 8">3.F.T.1A.2</strain>
        <strain evidence="5 9">3.F.T.1A.4</strain>
    </source>
</reference>
<evidence type="ECO:0000259" key="3">
    <source>
        <dbReference type="Pfam" id="PF12770"/>
    </source>
</evidence>
<feature type="repeat" description="TPR" evidence="1">
    <location>
        <begin position="427"/>
        <end position="460"/>
    </location>
</feature>
<dbReference type="EMBL" id="JJPI01000022">
    <property type="protein sequence ID" value="KKG57351.1"/>
    <property type="molecule type" value="Genomic_DNA"/>
</dbReference>
<dbReference type="SUPFAM" id="SSF48452">
    <property type="entry name" value="TPR-like"/>
    <property type="match status" value="3"/>
</dbReference>
<feature type="domain" description="CHAT" evidence="3">
    <location>
        <begin position="938"/>
        <end position="1203"/>
    </location>
</feature>
<dbReference type="EMBL" id="JJPK01000074">
    <property type="protein sequence ID" value="KKG60918.1"/>
    <property type="molecule type" value="Genomic_DNA"/>
</dbReference>
<dbReference type="PANTHER" id="PTHR10098:SF112">
    <property type="entry name" value="SLR0380 PROTEIN"/>
    <property type="match status" value="1"/>
</dbReference>
<keyword evidence="1" id="KW-0802">TPR repeat</keyword>
<evidence type="ECO:0000313" key="7">
    <source>
        <dbReference type="Proteomes" id="UP000034188"/>
    </source>
</evidence>
<proteinExistence type="predicted"/>
<feature type="repeat" description="TPR" evidence="1">
    <location>
        <begin position="516"/>
        <end position="549"/>
    </location>
</feature>
<dbReference type="PANTHER" id="PTHR10098">
    <property type="entry name" value="RAPSYN-RELATED"/>
    <property type="match status" value="1"/>
</dbReference>
<comment type="caution">
    <text evidence="5">The sequence shown here is derived from an EMBL/GenBank/DDBJ whole genome shotgun (WGS) entry which is preliminary data.</text>
</comment>
<evidence type="ECO:0000313" key="5">
    <source>
        <dbReference type="EMBL" id="KKG60918.1"/>
    </source>
</evidence>
<dbReference type="PATRIC" id="fig|2209.42.peg.3391"/>
<dbReference type="AlphaFoldDB" id="A0A0F8IBI8"/>